<evidence type="ECO:0000313" key="2">
    <source>
        <dbReference type="Proteomes" id="UP000434172"/>
    </source>
</evidence>
<gene>
    <name evidence="1" type="ORF">GQ607_009437</name>
</gene>
<dbReference type="Proteomes" id="UP000434172">
    <property type="component" value="Unassembled WGS sequence"/>
</dbReference>
<proteinExistence type="predicted"/>
<sequence length="88" mass="10163">MKTFRTCQTSSAYCYLNHSRVIPGSRAPLRGRSHTSIHRRPGVNIKRLCQRCNVLSPNEARSPSLLLLHRICNFDKPWAPPPRTRIRI</sequence>
<organism evidence="1 2">
    <name type="scientific">Colletotrichum asianum</name>
    <dbReference type="NCBI Taxonomy" id="702518"/>
    <lineage>
        <taxon>Eukaryota</taxon>
        <taxon>Fungi</taxon>
        <taxon>Dikarya</taxon>
        <taxon>Ascomycota</taxon>
        <taxon>Pezizomycotina</taxon>
        <taxon>Sordariomycetes</taxon>
        <taxon>Hypocreomycetidae</taxon>
        <taxon>Glomerellales</taxon>
        <taxon>Glomerellaceae</taxon>
        <taxon>Colletotrichum</taxon>
        <taxon>Colletotrichum gloeosporioides species complex</taxon>
    </lineage>
</organism>
<dbReference type="AlphaFoldDB" id="A0A8H3ZKL8"/>
<name>A0A8H3ZKL8_9PEZI</name>
<comment type="caution">
    <text evidence="1">The sequence shown here is derived from an EMBL/GenBank/DDBJ whole genome shotgun (WGS) entry which is preliminary data.</text>
</comment>
<protein>
    <submittedName>
        <fullName evidence="1">Uncharacterized protein</fullName>
    </submittedName>
</protein>
<dbReference type="EMBL" id="WOWK01000053">
    <property type="protein sequence ID" value="KAF0323319.1"/>
    <property type="molecule type" value="Genomic_DNA"/>
</dbReference>
<evidence type="ECO:0000313" key="1">
    <source>
        <dbReference type="EMBL" id="KAF0323319.1"/>
    </source>
</evidence>
<reference evidence="1 2" key="1">
    <citation type="submission" date="2019-12" db="EMBL/GenBank/DDBJ databases">
        <title>A genome sequence resource for the geographically widespread anthracnose pathogen Colletotrichum asianum.</title>
        <authorList>
            <person name="Meng Y."/>
        </authorList>
    </citation>
    <scope>NUCLEOTIDE SEQUENCE [LARGE SCALE GENOMIC DNA]</scope>
    <source>
        <strain evidence="1 2">ICMP 18580</strain>
    </source>
</reference>
<accession>A0A8H3ZKL8</accession>
<keyword evidence="2" id="KW-1185">Reference proteome</keyword>